<reference evidence="2 3" key="1">
    <citation type="submission" date="2014-06" db="EMBL/GenBank/DDBJ databases">
        <authorList>
            <person name="Swart Estienne"/>
        </authorList>
    </citation>
    <scope>NUCLEOTIDE SEQUENCE [LARGE SCALE GENOMIC DNA]</scope>
    <source>
        <strain evidence="2 3">130c</strain>
    </source>
</reference>
<dbReference type="Proteomes" id="UP000039865">
    <property type="component" value="Unassembled WGS sequence"/>
</dbReference>
<dbReference type="EMBL" id="CCKQ01007132">
    <property type="protein sequence ID" value="CDW78475.1"/>
    <property type="molecule type" value="Genomic_DNA"/>
</dbReference>
<evidence type="ECO:0000256" key="1">
    <source>
        <dbReference type="SAM" id="SignalP"/>
    </source>
</evidence>
<protein>
    <submittedName>
        <fullName evidence="2">Uncharacterized protein</fullName>
    </submittedName>
</protein>
<sequence>MKKFITIAGAILLGTAAATQLTLEEKVVDGLLHGLQAAEKEVSLIKGQLQGIAHRRRARSVDSTPNVEALSRSYGNRYSSYRPTTKPSTSLHPIEIAKIGTDIISGLGNTGTAMYAQIEAAKAAEAQKKYYESLMNQPQVEGFLSGLGELTGIAGDLTGMGLGIYQTIEQPHVEGFLSGLHELTGIAGDLTGLGLGIYQTVHPHVQAQIEDEDDIEVQQYWDGGVYVRPTRVVYNVPYGGVIYPHD</sequence>
<evidence type="ECO:0000313" key="2">
    <source>
        <dbReference type="EMBL" id="CDW78475.1"/>
    </source>
</evidence>
<evidence type="ECO:0000313" key="3">
    <source>
        <dbReference type="Proteomes" id="UP000039865"/>
    </source>
</evidence>
<proteinExistence type="predicted"/>
<gene>
    <name evidence="2" type="primary">Contig11203.g11967</name>
    <name evidence="2" type="ORF">STYLEM_7453</name>
</gene>
<dbReference type="InParanoid" id="A0A078A889"/>
<name>A0A078A889_STYLE</name>
<accession>A0A078A889</accession>
<dbReference type="AlphaFoldDB" id="A0A078A889"/>
<keyword evidence="1" id="KW-0732">Signal</keyword>
<keyword evidence="3" id="KW-1185">Reference proteome</keyword>
<organism evidence="2 3">
    <name type="scientific">Stylonychia lemnae</name>
    <name type="common">Ciliate</name>
    <dbReference type="NCBI Taxonomy" id="5949"/>
    <lineage>
        <taxon>Eukaryota</taxon>
        <taxon>Sar</taxon>
        <taxon>Alveolata</taxon>
        <taxon>Ciliophora</taxon>
        <taxon>Intramacronucleata</taxon>
        <taxon>Spirotrichea</taxon>
        <taxon>Stichotrichia</taxon>
        <taxon>Sporadotrichida</taxon>
        <taxon>Oxytrichidae</taxon>
        <taxon>Stylonychinae</taxon>
        <taxon>Stylonychia</taxon>
    </lineage>
</organism>
<feature type="chain" id="PRO_5001729332" evidence="1">
    <location>
        <begin position="19"/>
        <end position="246"/>
    </location>
</feature>
<feature type="signal peptide" evidence="1">
    <location>
        <begin position="1"/>
        <end position="18"/>
    </location>
</feature>